<dbReference type="PROSITE" id="PS51257">
    <property type="entry name" value="PROKAR_LIPOPROTEIN"/>
    <property type="match status" value="1"/>
</dbReference>
<name>A0A4Q7P7R6_9BACT</name>
<accession>A0A4Q7P7R6</accession>
<dbReference type="EMBL" id="SGXG01000001">
    <property type="protein sequence ID" value="RZS96111.1"/>
    <property type="molecule type" value="Genomic_DNA"/>
</dbReference>
<dbReference type="RefSeq" id="WP_130275111.1">
    <property type="nucleotide sequence ID" value="NZ_SGXG01000001.1"/>
</dbReference>
<proteinExistence type="predicted"/>
<dbReference type="AlphaFoldDB" id="A0A4Q7P7R6"/>
<evidence type="ECO:0000313" key="1">
    <source>
        <dbReference type="EMBL" id="RZS96111.1"/>
    </source>
</evidence>
<keyword evidence="2" id="KW-1185">Reference proteome</keyword>
<reference evidence="1 2" key="1">
    <citation type="submission" date="2019-02" db="EMBL/GenBank/DDBJ databases">
        <title>Genomic Encyclopedia of Archaeal and Bacterial Type Strains, Phase II (KMG-II): from individual species to whole genera.</title>
        <authorList>
            <person name="Goeker M."/>
        </authorList>
    </citation>
    <scope>NUCLEOTIDE SEQUENCE [LARGE SCALE GENOMIC DNA]</scope>
    <source>
        <strain evidence="1 2">DSM 21411</strain>
    </source>
</reference>
<sequence length="133" mass="15849">MRNTILFLLLSFTFSSCDRTSEKDSYYLYLEEILGKSPDESKQYVLVSDYSCSSCKEQVYREIEEKANNKVYIILQPRNKLVLRERFQDAIFENRLFIDTSRLNLEMNLVMDKAMELDFQEGKWILLEMEGEL</sequence>
<dbReference type="OrthoDB" id="841817at2"/>
<dbReference type="Proteomes" id="UP000292209">
    <property type="component" value="Unassembled WGS sequence"/>
</dbReference>
<comment type="caution">
    <text evidence="1">The sequence shown here is derived from an EMBL/GenBank/DDBJ whole genome shotgun (WGS) entry which is preliminary data.</text>
</comment>
<organism evidence="1 2">
    <name type="scientific">Cecembia calidifontis</name>
    <dbReference type="NCBI Taxonomy" id="1187080"/>
    <lineage>
        <taxon>Bacteria</taxon>
        <taxon>Pseudomonadati</taxon>
        <taxon>Bacteroidota</taxon>
        <taxon>Cytophagia</taxon>
        <taxon>Cytophagales</taxon>
        <taxon>Cyclobacteriaceae</taxon>
        <taxon>Cecembia</taxon>
    </lineage>
</organism>
<protein>
    <submittedName>
        <fullName evidence="1">Uncharacterized protein</fullName>
    </submittedName>
</protein>
<evidence type="ECO:0000313" key="2">
    <source>
        <dbReference type="Proteomes" id="UP000292209"/>
    </source>
</evidence>
<gene>
    <name evidence="1" type="ORF">BC751_1669</name>
</gene>